<dbReference type="InterPro" id="IPR018762">
    <property type="entry name" value="ChpT_C"/>
</dbReference>
<accession>A0ABS5HMF3</accession>
<evidence type="ECO:0000313" key="2">
    <source>
        <dbReference type="EMBL" id="MBR9649773.1"/>
    </source>
</evidence>
<keyword evidence="3" id="KW-1185">Reference proteome</keyword>
<reference evidence="2 3" key="1">
    <citation type="journal article" date="2021" name="Arch. Microbiol.">
        <title>Thalassobius aquimarinus sp. nov., isolated from the Sea of Japan seashore.</title>
        <authorList>
            <person name="Kurilenko V.V."/>
            <person name="Romanenko L.A."/>
            <person name="Chernysheva N.Y."/>
            <person name="Velansky P.V."/>
            <person name="Tekutyeva L.A."/>
            <person name="Isaeva M.P."/>
            <person name="Mikhailov V.V."/>
        </authorList>
    </citation>
    <scope>NUCLEOTIDE SEQUENCE [LARGE SCALE GENOMIC DNA]</scope>
    <source>
        <strain evidence="2 3">KMM 8518</strain>
    </source>
</reference>
<comment type="caution">
    <text evidence="2">The sequence shown here is derived from an EMBL/GenBank/DDBJ whole genome shotgun (WGS) entry which is preliminary data.</text>
</comment>
<organism evidence="2 3">
    <name type="scientific">Thalassovita aquimarina</name>
    <dbReference type="NCBI Taxonomy" id="2785917"/>
    <lineage>
        <taxon>Bacteria</taxon>
        <taxon>Pseudomonadati</taxon>
        <taxon>Pseudomonadota</taxon>
        <taxon>Alphaproteobacteria</taxon>
        <taxon>Rhodobacterales</taxon>
        <taxon>Roseobacteraceae</taxon>
        <taxon>Thalassovita</taxon>
    </lineage>
</organism>
<evidence type="ECO:0000313" key="3">
    <source>
        <dbReference type="Proteomes" id="UP001195941"/>
    </source>
</evidence>
<dbReference type="Pfam" id="PF10090">
    <property type="entry name" value="HPTransfase"/>
    <property type="match status" value="1"/>
</dbReference>
<dbReference type="InterPro" id="IPR036890">
    <property type="entry name" value="HATPase_C_sf"/>
</dbReference>
<dbReference type="Gene3D" id="1.10.287.130">
    <property type="match status" value="1"/>
</dbReference>
<protein>
    <submittedName>
        <fullName evidence="2">Histidine phosphotransferase</fullName>
    </submittedName>
</protein>
<evidence type="ECO:0000259" key="1">
    <source>
        <dbReference type="Pfam" id="PF10090"/>
    </source>
</evidence>
<dbReference type="EMBL" id="JADMKU010000001">
    <property type="protein sequence ID" value="MBR9649773.1"/>
    <property type="molecule type" value="Genomic_DNA"/>
</dbReference>
<name>A0ABS5HMF3_9RHOB</name>
<proteinExistence type="predicted"/>
<dbReference type="Gene3D" id="3.30.565.10">
    <property type="entry name" value="Histidine kinase-like ATPase, C-terminal domain"/>
    <property type="match status" value="1"/>
</dbReference>
<dbReference type="RefSeq" id="WP_212699272.1">
    <property type="nucleotide sequence ID" value="NZ_JADMKU010000001.1"/>
</dbReference>
<dbReference type="Proteomes" id="UP001195941">
    <property type="component" value="Unassembled WGS sequence"/>
</dbReference>
<sequence length="197" mass="21424">MGHTNQRLAQLIGSRICHDLISPIGAIGNGLELIQMQAELADTPELALIAQSLHHASARIRFYRIAFGLASDIQQVGAGEITSILTDIARDGRVAHVWQAGGSCTRSELQLVFLGLMCLETALPLGGSVTVTVQDGRWHLRGTGQRIRWDDRLWHGADEDGEIGADRVQFALLHDALPRLGRTLTTEAGETSVRISF</sequence>
<gene>
    <name evidence="2" type="ORF">IT775_01385</name>
</gene>
<feature type="domain" description="Histidine phosphotransferase ChpT C-terminal" evidence="1">
    <location>
        <begin position="79"/>
        <end position="191"/>
    </location>
</feature>